<evidence type="ECO:0000313" key="3">
    <source>
        <dbReference type="Proteomes" id="UP001175271"/>
    </source>
</evidence>
<dbReference type="Proteomes" id="UP001175271">
    <property type="component" value="Unassembled WGS sequence"/>
</dbReference>
<comment type="caution">
    <text evidence="2">The sequence shown here is derived from an EMBL/GenBank/DDBJ whole genome shotgun (WGS) entry which is preliminary data.</text>
</comment>
<dbReference type="AlphaFoldDB" id="A0AA39GTY2"/>
<name>A0AA39GTY2_9BILA</name>
<organism evidence="2 3">
    <name type="scientific">Steinernema hermaphroditum</name>
    <dbReference type="NCBI Taxonomy" id="289476"/>
    <lineage>
        <taxon>Eukaryota</taxon>
        <taxon>Metazoa</taxon>
        <taxon>Ecdysozoa</taxon>
        <taxon>Nematoda</taxon>
        <taxon>Chromadorea</taxon>
        <taxon>Rhabditida</taxon>
        <taxon>Tylenchina</taxon>
        <taxon>Panagrolaimomorpha</taxon>
        <taxon>Strongyloidoidea</taxon>
        <taxon>Steinernematidae</taxon>
        <taxon>Steinernema</taxon>
    </lineage>
</organism>
<protein>
    <submittedName>
        <fullName evidence="2">Uncharacterized protein</fullName>
    </submittedName>
</protein>
<keyword evidence="3" id="KW-1185">Reference proteome</keyword>
<feature type="compositionally biased region" description="Polar residues" evidence="1">
    <location>
        <begin position="85"/>
        <end position="99"/>
    </location>
</feature>
<feature type="compositionally biased region" description="Polar residues" evidence="1">
    <location>
        <begin position="43"/>
        <end position="54"/>
    </location>
</feature>
<dbReference type="EMBL" id="JAUCMV010000005">
    <property type="protein sequence ID" value="KAK0393510.1"/>
    <property type="molecule type" value="Genomic_DNA"/>
</dbReference>
<feature type="region of interest" description="Disordered" evidence="1">
    <location>
        <begin position="40"/>
        <end position="99"/>
    </location>
</feature>
<evidence type="ECO:0000256" key="1">
    <source>
        <dbReference type="SAM" id="MobiDB-lite"/>
    </source>
</evidence>
<proteinExistence type="predicted"/>
<reference evidence="2" key="1">
    <citation type="submission" date="2023-06" db="EMBL/GenBank/DDBJ databases">
        <title>Genomic analysis of the entomopathogenic nematode Steinernema hermaphroditum.</title>
        <authorList>
            <person name="Schwarz E.M."/>
            <person name="Heppert J.K."/>
            <person name="Baniya A."/>
            <person name="Schwartz H.T."/>
            <person name="Tan C.-H."/>
            <person name="Antoshechkin I."/>
            <person name="Sternberg P.W."/>
            <person name="Goodrich-Blair H."/>
            <person name="Dillman A.R."/>
        </authorList>
    </citation>
    <scope>NUCLEOTIDE SEQUENCE</scope>
    <source>
        <strain evidence="2">PS9179</strain>
        <tissue evidence="2">Whole animal</tissue>
    </source>
</reference>
<evidence type="ECO:0000313" key="2">
    <source>
        <dbReference type="EMBL" id="KAK0393510.1"/>
    </source>
</evidence>
<gene>
    <name evidence="2" type="ORF">QR680_000244</name>
</gene>
<sequence>MEPRRGPPFPLNEGEDYNNMTVREYNNRLVDYYAATLPRRPITNRSSPRSNQSPIADRSPAPLTPDEQAPLPPLLTLQNDLPAEQPNNSRPGPNPISQQARNRYTNQQGAIRPSVSSVERSSSLERLIWVLESDLRVLVYPPPHVRTTSGQRPQCISLLSKSSTSPDAPTSQSAHP</sequence>
<accession>A0AA39GTY2</accession>